<dbReference type="Pfam" id="PF01738">
    <property type="entry name" value="DLH"/>
    <property type="match status" value="1"/>
</dbReference>
<reference evidence="2 3" key="1">
    <citation type="submission" date="2022-09" db="EMBL/GenBank/DDBJ databases">
        <authorList>
            <person name="Han X.L."/>
            <person name="Wang Q."/>
            <person name="Lu T."/>
        </authorList>
    </citation>
    <scope>NUCLEOTIDE SEQUENCE [LARGE SCALE GENOMIC DNA]</scope>
    <source>
        <strain evidence="2 3">WQ 127069</strain>
    </source>
</reference>
<organism evidence="2 3">
    <name type="scientific">Paenibacillus baimaensis</name>
    <dbReference type="NCBI Taxonomy" id="2982185"/>
    <lineage>
        <taxon>Bacteria</taxon>
        <taxon>Bacillati</taxon>
        <taxon>Bacillota</taxon>
        <taxon>Bacilli</taxon>
        <taxon>Bacillales</taxon>
        <taxon>Paenibacillaceae</taxon>
        <taxon>Paenibacillus</taxon>
    </lineage>
</organism>
<protein>
    <submittedName>
        <fullName evidence="2">Dienelactone hydrolase family protein</fullName>
    </submittedName>
</protein>
<comment type="caution">
    <text evidence="2">The sequence shown here is derived from an EMBL/GenBank/DDBJ whole genome shotgun (WGS) entry which is preliminary data.</text>
</comment>
<dbReference type="GO" id="GO:0016787">
    <property type="term" value="F:hydrolase activity"/>
    <property type="evidence" value="ECO:0007669"/>
    <property type="project" value="UniProtKB-KW"/>
</dbReference>
<feature type="domain" description="Dienelactone hydrolase" evidence="1">
    <location>
        <begin position="29"/>
        <end position="241"/>
    </location>
</feature>
<evidence type="ECO:0000259" key="1">
    <source>
        <dbReference type="Pfam" id="PF01738"/>
    </source>
</evidence>
<accession>A0ABT2UUQ1</accession>
<dbReference type="InterPro" id="IPR002925">
    <property type="entry name" value="Dienelactn_hydro"/>
</dbReference>
<sequence length="257" mass="28519">MGNAVVVKKDFRIDLENELFIRGEVTLVEEQIKKPILVISHGFKGYKDWGFWPYVAAWFAERGFYVVHFDFSRVGALNSGADEASVQKLSTVSRELSDLDAVLAHLREHKLPLAEQAETERITLLGHSRAGGSNIIFAAEHSYIGSVIAWNGGPPPKAAAGNPNLFINDDVEHNKQRFDTARLLASLAAPVLIIQGGKDREALLEGQRLLKEAAPNQTYVSIPDADHSFGGEHPFHHTTPYLEEALEVTHSFITKHY</sequence>
<dbReference type="InterPro" id="IPR029058">
    <property type="entry name" value="AB_hydrolase_fold"/>
</dbReference>
<gene>
    <name evidence="2" type="ORF">OB236_36020</name>
</gene>
<dbReference type="RefSeq" id="WP_262688313.1">
    <property type="nucleotide sequence ID" value="NZ_JAOQIO010000121.1"/>
</dbReference>
<keyword evidence="2" id="KW-0378">Hydrolase</keyword>
<keyword evidence="3" id="KW-1185">Reference proteome</keyword>
<dbReference type="SUPFAM" id="SSF53474">
    <property type="entry name" value="alpha/beta-Hydrolases"/>
    <property type="match status" value="1"/>
</dbReference>
<proteinExistence type="predicted"/>
<dbReference type="EMBL" id="JAOQIO010000121">
    <property type="protein sequence ID" value="MCU6797547.1"/>
    <property type="molecule type" value="Genomic_DNA"/>
</dbReference>
<dbReference type="Gene3D" id="3.40.50.1820">
    <property type="entry name" value="alpha/beta hydrolase"/>
    <property type="match status" value="1"/>
</dbReference>
<dbReference type="Proteomes" id="UP001652445">
    <property type="component" value="Unassembled WGS sequence"/>
</dbReference>
<evidence type="ECO:0000313" key="2">
    <source>
        <dbReference type="EMBL" id="MCU6797547.1"/>
    </source>
</evidence>
<evidence type="ECO:0000313" key="3">
    <source>
        <dbReference type="Proteomes" id="UP001652445"/>
    </source>
</evidence>
<name>A0ABT2UUQ1_9BACL</name>